<evidence type="ECO:0000256" key="6">
    <source>
        <dbReference type="ARBA" id="ARBA00023136"/>
    </source>
</evidence>
<keyword evidence="4 7" id="KW-0812">Transmembrane</keyword>
<sequence>MIHSRKWLVLLLLPGLTGFIFFWVYPVLSGVYISMTNYLDGGKFVFLHNYIQLFQNKVFLKALLNTFCITTVGVSLIMVISFIIAYYIWKTLTVHRLLKVVLLPLAVATVAISFVWETLFNSNGDINKLFTEILGLSSINWQSGALSYIPILLLYIWRYIGIDIIVFVAALNTISTEIIQAFLLDSKSKLKQMYYVFIPGIVPQTIFVFLYPSCIVCGYPKIFLRYGRTIRLNSYICCNTLLQTVFEN</sequence>
<dbReference type="InterPro" id="IPR000515">
    <property type="entry name" value="MetI-like"/>
</dbReference>
<proteinExistence type="predicted"/>
<feature type="transmembrane region" description="Helical" evidence="7">
    <location>
        <begin position="139"/>
        <end position="157"/>
    </location>
</feature>
<evidence type="ECO:0000256" key="4">
    <source>
        <dbReference type="ARBA" id="ARBA00022692"/>
    </source>
</evidence>
<comment type="caution">
    <text evidence="9">The sequence shown here is derived from an EMBL/GenBank/DDBJ whole genome shotgun (WGS) entry which is preliminary data.</text>
</comment>
<dbReference type="SUPFAM" id="SSF160964">
    <property type="entry name" value="MalF N-terminal region-like"/>
    <property type="match status" value="1"/>
</dbReference>
<organism evidence="9 10">
    <name type="scientific">Ruminiclostridium papyrosolvens DSM 2782</name>
    <dbReference type="NCBI Taxonomy" id="588581"/>
    <lineage>
        <taxon>Bacteria</taxon>
        <taxon>Bacillati</taxon>
        <taxon>Bacillota</taxon>
        <taxon>Clostridia</taxon>
        <taxon>Eubacteriales</taxon>
        <taxon>Oscillospiraceae</taxon>
        <taxon>Ruminiclostridium</taxon>
    </lineage>
</organism>
<keyword evidence="10" id="KW-1185">Reference proteome</keyword>
<dbReference type="EMBL" id="ACXX02000013">
    <property type="protein sequence ID" value="EGD46495.1"/>
    <property type="molecule type" value="Genomic_DNA"/>
</dbReference>
<evidence type="ECO:0000313" key="9">
    <source>
        <dbReference type="EMBL" id="EGD46495.1"/>
    </source>
</evidence>
<dbReference type="AlphaFoldDB" id="F1TGD0"/>
<name>F1TGD0_9FIRM</name>
<dbReference type="PANTHER" id="PTHR30193:SF37">
    <property type="entry name" value="INNER MEMBRANE ABC TRANSPORTER PERMEASE PROTEIN YCJO"/>
    <property type="match status" value="1"/>
</dbReference>
<feature type="domain" description="ABC transmembrane type-1" evidence="8">
    <location>
        <begin position="63"/>
        <end position="248"/>
    </location>
</feature>
<dbReference type="PANTHER" id="PTHR30193">
    <property type="entry name" value="ABC TRANSPORTER PERMEASE PROTEIN"/>
    <property type="match status" value="1"/>
</dbReference>
<evidence type="ECO:0000256" key="3">
    <source>
        <dbReference type="ARBA" id="ARBA00022475"/>
    </source>
</evidence>
<keyword evidence="2" id="KW-0813">Transport</keyword>
<dbReference type="InterPro" id="IPR035906">
    <property type="entry name" value="MetI-like_sf"/>
</dbReference>
<accession>F1TGD0</accession>
<gene>
    <name evidence="9" type="ORF">Cpap_0748</name>
</gene>
<feature type="transmembrane region" description="Helical" evidence="7">
    <location>
        <begin position="100"/>
        <end position="119"/>
    </location>
</feature>
<feature type="transmembrane region" description="Helical" evidence="7">
    <location>
        <begin position="164"/>
        <end position="183"/>
    </location>
</feature>
<feature type="transmembrane region" description="Helical" evidence="7">
    <location>
        <begin position="7"/>
        <end position="25"/>
    </location>
</feature>
<comment type="subcellular location">
    <subcellularLocation>
        <location evidence="1">Cell membrane</location>
        <topology evidence="1">Multi-pass membrane protein</topology>
    </subcellularLocation>
</comment>
<dbReference type="eggNOG" id="COG1175">
    <property type="taxonomic scope" value="Bacteria"/>
</dbReference>
<feature type="transmembrane region" description="Helical" evidence="7">
    <location>
        <begin position="195"/>
        <end position="219"/>
    </location>
</feature>
<dbReference type="GO" id="GO:0055085">
    <property type="term" value="P:transmembrane transport"/>
    <property type="evidence" value="ECO:0007669"/>
    <property type="project" value="InterPro"/>
</dbReference>
<dbReference type="PROSITE" id="PS50928">
    <property type="entry name" value="ABC_TM1"/>
    <property type="match status" value="1"/>
</dbReference>
<dbReference type="SUPFAM" id="SSF161098">
    <property type="entry name" value="MetI-like"/>
    <property type="match status" value="1"/>
</dbReference>
<keyword evidence="5 7" id="KW-1133">Transmembrane helix</keyword>
<dbReference type="Proteomes" id="UP000003860">
    <property type="component" value="Unassembled WGS sequence"/>
</dbReference>
<reference evidence="9" key="2">
    <citation type="submission" date="2011-01" db="EMBL/GenBank/DDBJ databases">
        <title>The Non-contiguous Finished genome of Clostridium papyrosolvens.</title>
        <authorList>
            <person name="Lucas S."/>
            <person name="Copeland A."/>
            <person name="Lapidus A."/>
            <person name="Cheng J.-F."/>
            <person name="Goodwin L."/>
            <person name="Pitluck S."/>
            <person name="Misra M."/>
            <person name="Chertkov O."/>
            <person name="Detter J.C."/>
            <person name="Han C."/>
            <person name="Tapia R."/>
            <person name="Land M."/>
            <person name="Hauser L."/>
            <person name="Kyrpides N."/>
            <person name="Ivanova N."/>
            <person name="Pagani I."/>
            <person name="Mouttaki H."/>
            <person name="He Z."/>
            <person name="Zhou J."/>
            <person name="Hemme C.L."/>
            <person name="Woyke T."/>
        </authorList>
    </citation>
    <scope>NUCLEOTIDE SEQUENCE [LARGE SCALE GENOMIC DNA]</scope>
    <source>
        <strain evidence="9">DSM 2782</strain>
    </source>
</reference>
<evidence type="ECO:0000313" key="10">
    <source>
        <dbReference type="Proteomes" id="UP000003860"/>
    </source>
</evidence>
<reference evidence="9" key="1">
    <citation type="submission" date="2009-07" db="EMBL/GenBank/DDBJ databases">
        <authorList>
            <consortium name="US DOE Joint Genome Institute (JGI-PGF)"/>
            <person name="Lucas S."/>
            <person name="Copeland A."/>
            <person name="Lapidus A."/>
            <person name="Glavina del Rio T."/>
            <person name="Tice H."/>
            <person name="Bruce D."/>
            <person name="Goodwin L."/>
            <person name="Pitluck S."/>
            <person name="Larimer F."/>
            <person name="Land M.L."/>
            <person name="Mouttaki H."/>
            <person name="He Z."/>
            <person name="Zhou J."/>
            <person name="Hemme C.L."/>
        </authorList>
    </citation>
    <scope>NUCLEOTIDE SEQUENCE [LARGE SCALE GENOMIC DNA]</scope>
    <source>
        <strain evidence="9">DSM 2782</strain>
    </source>
</reference>
<evidence type="ECO:0000256" key="7">
    <source>
        <dbReference type="SAM" id="Phobius"/>
    </source>
</evidence>
<evidence type="ECO:0000256" key="5">
    <source>
        <dbReference type="ARBA" id="ARBA00022989"/>
    </source>
</evidence>
<keyword evidence="6 7" id="KW-0472">Membrane</keyword>
<dbReference type="InterPro" id="IPR051393">
    <property type="entry name" value="ABC_transporter_permease"/>
</dbReference>
<evidence type="ECO:0000259" key="8">
    <source>
        <dbReference type="PROSITE" id="PS50928"/>
    </source>
</evidence>
<evidence type="ECO:0000256" key="1">
    <source>
        <dbReference type="ARBA" id="ARBA00004651"/>
    </source>
</evidence>
<feature type="transmembrane region" description="Helical" evidence="7">
    <location>
        <begin position="62"/>
        <end position="88"/>
    </location>
</feature>
<dbReference type="Gene3D" id="1.10.3720.10">
    <property type="entry name" value="MetI-like"/>
    <property type="match status" value="1"/>
</dbReference>
<keyword evidence="3" id="KW-1003">Cell membrane</keyword>
<dbReference type="GO" id="GO:0005886">
    <property type="term" value="C:plasma membrane"/>
    <property type="evidence" value="ECO:0007669"/>
    <property type="project" value="UniProtKB-SubCell"/>
</dbReference>
<evidence type="ECO:0000256" key="2">
    <source>
        <dbReference type="ARBA" id="ARBA00022448"/>
    </source>
</evidence>
<protein>
    <submittedName>
        <fullName evidence="9">Binding-protein-dependent transport systems inner membrane component</fullName>
    </submittedName>
</protein>
<dbReference type="STRING" id="588581.Cpap_0748"/>